<dbReference type="InterPro" id="IPR020827">
    <property type="entry name" value="Asparaginase/glutaminase_AS1"/>
</dbReference>
<dbReference type="Proteomes" id="UP001238603">
    <property type="component" value="Unassembled WGS sequence"/>
</dbReference>
<dbReference type="InterPro" id="IPR027474">
    <property type="entry name" value="L-asparaginase_N"/>
</dbReference>
<dbReference type="PRINTS" id="PR00139">
    <property type="entry name" value="ASNGLNASE"/>
</dbReference>
<dbReference type="PANTHER" id="PTHR11707:SF28">
    <property type="entry name" value="60 KDA LYSOPHOSPHOLIPASE"/>
    <property type="match status" value="1"/>
</dbReference>
<accession>A0ABT7LS57</accession>
<name>A0ABT7LS57_9BURK</name>
<dbReference type="EMBL" id="JASVDS010000009">
    <property type="protein sequence ID" value="MDL5034560.1"/>
    <property type="molecule type" value="Genomic_DNA"/>
</dbReference>
<protein>
    <submittedName>
        <fullName evidence="7">Asparaginase</fullName>
    </submittedName>
</protein>
<feature type="domain" description="L-asparaginase N-terminal" evidence="5">
    <location>
        <begin position="9"/>
        <end position="199"/>
    </location>
</feature>
<dbReference type="SFLD" id="SFLDS00057">
    <property type="entry name" value="Glutaminase/Asparaginase"/>
    <property type="match status" value="1"/>
</dbReference>
<evidence type="ECO:0000313" key="8">
    <source>
        <dbReference type="Proteomes" id="UP001238603"/>
    </source>
</evidence>
<dbReference type="InterPro" id="IPR006034">
    <property type="entry name" value="Asparaginase/glutaminase-like"/>
</dbReference>
<dbReference type="CDD" id="cd08964">
    <property type="entry name" value="L-asparaginase_II"/>
    <property type="match status" value="1"/>
</dbReference>
<dbReference type="PIRSF" id="PIRSF500176">
    <property type="entry name" value="L_ASNase"/>
    <property type="match status" value="1"/>
</dbReference>
<dbReference type="SUPFAM" id="SSF53774">
    <property type="entry name" value="Glutaminase/Asparaginase"/>
    <property type="match status" value="1"/>
</dbReference>
<evidence type="ECO:0000256" key="1">
    <source>
        <dbReference type="ARBA" id="ARBA00010518"/>
    </source>
</evidence>
<dbReference type="InterPro" id="IPR027475">
    <property type="entry name" value="Asparaginase/glutaminase_AS2"/>
</dbReference>
<dbReference type="InterPro" id="IPR037152">
    <property type="entry name" value="L-asparaginase_N_sf"/>
</dbReference>
<dbReference type="InterPro" id="IPR036152">
    <property type="entry name" value="Asp/glu_Ase-like_sf"/>
</dbReference>
<dbReference type="Gene3D" id="3.40.50.40">
    <property type="match status" value="1"/>
</dbReference>
<dbReference type="PIRSF" id="PIRSF001220">
    <property type="entry name" value="L-ASNase_gatD"/>
    <property type="match status" value="1"/>
</dbReference>
<comment type="similarity">
    <text evidence="1">Belongs to the asparaginase 1 family.</text>
</comment>
<evidence type="ECO:0000313" key="7">
    <source>
        <dbReference type="EMBL" id="MDL5034560.1"/>
    </source>
</evidence>
<reference evidence="7 8" key="1">
    <citation type="submission" date="2023-06" db="EMBL/GenBank/DDBJ databases">
        <title>Pelomonas sp. APW6 16S ribosomal RNA gene genome sequencing and assembly.</title>
        <authorList>
            <person name="Woo H."/>
        </authorList>
    </citation>
    <scope>NUCLEOTIDE SEQUENCE [LARGE SCALE GENOMIC DNA]</scope>
    <source>
        <strain evidence="7 8">APW6</strain>
    </source>
</reference>
<dbReference type="SMART" id="SM00870">
    <property type="entry name" value="Asparaginase"/>
    <property type="match status" value="1"/>
</dbReference>
<evidence type="ECO:0000259" key="6">
    <source>
        <dbReference type="Pfam" id="PF17763"/>
    </source>
</evidence>
<evidence type="ECO:0000256" key="4">
    <source>
        <dbReference type="PROSITE-ProRule" id="PRU10100"/>
    </source>
</evidence>
<evidence type="ECO:0000259" key="5">
    <source>
        <dbReference type="Pfam" id="PF00710"/>
    </source>
</evidence>
<comment type="caution">
    <text evidence="7">The sequence shown here is derived from an EMBL/GenBank/DDBJ whole genome shotgun (WGS) entry which is preliminary data.</text>
</comment>
<feature type="active site" evidence="4">
    <location>
        <position position="96"/>
    </location>
</feature>
<proteinExistence type="inferred from homology"/>
<dbReference type="RefSeq" id="WP_285984630.1">
    <property type="nucleotide sequence ID" value="NZ_JASVDS010000009.1"/>
</dbReference>
<keyword evidence="8" id="KW-1185">Reference proteome</keyword>
<dbReference type="Gene3D" id="3.40.50.1170">
    <property type="entry name" value="L-asparaginase, N-terminal domain"/>
    <property type="match status" value="1"/>
</dbReference>
<evidence type="ECO:0000256" key="3">
    <source>
        <dbReference type="PROSITE-ProRule" id="PRU10099"/>
    </source>
</evidence>
<feature type="domain" description="Asparaginase/glutaminase C-terminal" evidence="6">
    <location>
        <begin position="219"/>
        <end position="310"/>
    </location>
</feature>
<dbReference type="InterPro" id="IPR027473">
    <property type="entry name" value="L-asparaginase_C"/>
</dbReference>
<feature type="active site" evidence="3">
    <location>
        <position position="17"/>
    </location>
</feature>
<sequence length="317" mass="33173">MQSKVADLIVILGTGGTIAGKAAQAHDNVGYKAGEIHVEALVAGVPGLSAFRLEAHQIAQLDSKDMDFPTWRRLALAVASHLARVEVRGVLITHGTDTLEETAYFLQRVLAPRKPVVLTAAMRPATALQLDGPQNMLDAAHLLQDPGSQGVMVCVAGQVYGAEQVQKVHSYRVDAFRGRDGTVLAQVEEGRVRWLAQPVAARAALGTGVLPPEGGAWPRVELVLNHAHADGRVVRLLQQDGVDGLVVAGTGNGTLSEALEQALLDAQEAGVKVLRSTRCDGGPVAENGRGLLSAGALSPVKARVELLLQLLAAAPGA</sequence>
<evidence type="ECO:0000256" key="2">
    <source>
        <dbReference type="ARBA" id="ARBA00022801"/>
    </source>
</evidence>
<dbReference type="PANTHER" id="PTHR11707">
    <property type="entry name" value="L-ASPARAGINASE"/>
    <property type="match status" value="1"/>
</dbReference>
<dbReference type="PROSITE" id="PS00144">
    <property type="entry name" value="ASN_GLN_ASE_1"/>
    <property type="match status" value="1"/>
</dbReference>
<dbReference type="Pfam" id="PF17763">
    <property type="entry name" value="Asparaginase_C"/>
    <property type="match status" value="1"/>
</dbReference>
<organism evidence="7 8">
    <name type="scientific">Roseateles subflavus</name>
    <dbReference type="NCBI Taxonomy" id="3053353"/>
    <lineage>
        <taxon>Bacteria</taxon>
        <taxon>Pseudomonadati</taxon>
        <taxon>Pseudomonadota</taxon>
        <taxon>Betaproteobacteria</taxon>
        <taxon>Burkholderiales</taxon>
        <taxon>Sphaerotilaceae</taxon>
        <taxon>Roseateles</taxon>
    </lineage>
</organism>
<dbReference type="PROSITE" id="PS51732">
    <property type="entry name" value="ASN_GLN_ASE_3"/>
    <property type="match status" value="1"/>
</dbReference>
<dbReference type="PROSITE" id="PS00917">
    <property type="entry name" value="ASN_GLN_ASE_2"/>
    <property type="match status" value="1"/>
</dbReference>
<keyword evidence="2" id="KW-0378">Hydrolase</keyword>
<gene>
    <name evidence="7" type="ORF">QRD43_21830</name>
</gene>
<dbReference type="InterPro" id="IPR004550">
    <property type="entry name" value="AsnASE_II"/>
</dbReference>
<dbReference type="Pfam" id="PF00710">
    <property type="entry name" value="Asparaginase"/>
    <property type="match status" value="1"/>
</dbReference>
<dbReference type="InterPro" id="IPR040919">
    <property type="entry name" value="Asparaginase_C"/>
</dbReference>